<sequence length="604" mass="64639">MADTSLADTVAPGGWHAERLAELRTELRQCGVDGCFVPRADVHQGEYVAARDERLAWITGFTGSAGAAVVLAERAAVFVDGRYTVQVRQQVDAAYFEFRHLIDEPPAAWLAAHAAGLRIGVDPWLVPPALFERLDAALRASGGELVALATNPIDAVWHDQPDAPLGAIEPHPLACAGRAAADKRRALATVIAARGAVALVETQPDNIAWLLNVRGADVPYNPVPQSFLLLYADGAAEWFVDARKLPAERAGWELDGVRIAPVEAFAVRLAAGFEAGARVWLDPDAAPAAARFALEAAGCQPLLAAGPVTLAKAPKNPVELAGIRAAHVRDGVALVRLLAWLDRSVAAGQALDERDVVEQVLACRREQAQFREPSFATIAAAGANAALPHYRVDPAAPAPLLPQGVFLVDSGGQYRDGTTDCTRTVALGPLDAELRDRYTRVLKGHIALATVRFPRGTRGYHLDALARQFLWAAGCDYDHGTGHGVGQFLSVHEPPQRISKAAVAVDLEPGMVLSNEPGYYAAGRYGMRIENLVEVVEHADGYLGFRELSLVPIDRRPLDLDQLTAAERAWLDAYHARVRAEVLPGVRALSAADAAWLEAATAPL</sequence>
<evidence type="ECO:0000256" key="1">
    <source>
        <dbReference type="ARBA" id="ARBA00008766"/>
    </source>
</evidence>
<dbReference type="FunFam" id="3.90.230.10:FF:000009">
    <property type="entry name" value="xaa-Pro aminopeptidase 2"/>
    <property type="match status" value="1"/>
</dbReference>
<dbReference type="SUPFAM" id="SSF53092">
    <property type="entry name" value="Creatinase/prolidase N-terminal domain"/>
    <property type="match status" value="1"/>
</dbReference>
<dbReference type="Pfam" id="PF16188">
    <property type="entry name" value="Peptidase_M24_C"/>
    <property type="match status" value="1"/>
</dbReference>
<evidence type="ECO:0000259" key="4">
    <source>
        <dbReference type="Pfam" id="PF00557"/>
    </source>
</evidence>
<dbReference type="InterPro" id="IPR000994">
    <property type="entry name" value="Pept_M24"/>
</dbReference>
<evidence type="ECO:0000313" key="8">
    <source>
        <dbReference type="Proteomes" id="UP000295765"/>
    </source>
</evidence>
<dbReference type="PANTHER" id="PTHR43763:SF6">
    <property type="entry name" value="XAA-PRO AMINOPEPTIDASE 1"/>
    <property type="match status" value="1"/>
</dbReference>
<proteinExistence type="inferred from homology"/>
<keyword evidence="3" id="KW-0378">Hydrolase</keyword>
<reference evidence="7 8" key="1">
    <citation type="submission" date="2019-03" db="EMBL/GenBank/DDBJ databases">
        <title>Genomic Encyclopedia of Type Strains, Phase IV (KMG-IV): sequencing the most valuable type-strain genomes for metagenomic binning, comparative biology and taxonomic classification.</title>
        <authorList>
            <person name="Goeker M."/>
        </authorList>
    </citation>
    <scope>NUCLEOTIDE SEQUENCE [LARGE SCALE GENOMIC DNA]</scope>
    <source>
        <strain evidence="7 8">DSM 25287</strain>
    </source>
</reference>
<evidence type="ECO:0000259" key="6">
    <source>
        <dbReference type="Pfam" id="PF16188"/>
    </source>
</evidence>
<dbReference type="SUPFAM" id="SSF55920">
    <property type="entry name" value="Creatinase/aminopeptidase"/>
    <property type="match status" value="1"/>
</dbReference>
<keyword evidence="2" id="KW-0479">Metal-binding</keyword>
<evidence type="ECO:0000256" key="3">
    <source>
        <dbReference type="ARBA" id="ARBA00022801"/>
    </source>
</evidence>
<keyword evidence="8" id="KW-1185">Reference proteome</keyword>
<dbReference type="Pfam" id="PF01321">
    <property type="entry name" value="Creatinase_N"/>
    <property type="match status" value="1"/>
</dbReference>
<dbReference type="InterPro" id="IPR000587">
    <property type="entry name" value="Creatinase_N"/>
</dbReference>
<dbReference type="Pfam" id="PF00557">
    <property type="entry name" value="Peptidase_M24"/>
    <property type="match status" value="1"/>
</dbReference>
<dbReference type="PANTHER" id="PTHR43763">
    <property type="entry name" value="XAA-PRO AMINOPEPTIDASE 1"/>
    <property type="match status" value="1"/>
</dbReference>
<keyword evidence="7" id="KW-0031">Aminopeptidase</keyword>
<organism evidence="7 8">
    <name type="scientific">Plasticicumulans lactativorans</name>
    <dbReference type="NCBI Taxonomy" id="1133106"/>
    <lineage>
        <taxon>Bacteria</taxon>
        <taxon>Pseudomonadati</taxon>
        <taxon>Pseudomonadota</taxon>
        <taxon>Gammaproteobacteria</taxon>
        <taxon>Candidatus Competibacteraceae</taxon>
        <taxon>Plasticicumulans</taxon>
    </lineage>
</organism>
<feature type="domain" description="Creatinase N-terminal" evidence="5">
    <location>
        <begin position="19"/>
        <end position="147"/>
    </location>
</feature>
<gene>
    <name evidence="7" type="ORF">EV699_10649</name>
</gene>
<feature type="domain" description="Peptidase M24" evidence="4">
    <location>
        <begin position="322"/>
        <end position="536"/>
    </location>
</feature>
<dbReference type="OrthoDB" id="9806388at2"/>
<dbReference type="Gene3D" id="3.40.350.10">
    <property type="entry name" value="Creatinase/prolidase N-terminal domain"/>
    <property type="match status" value="2"/>
</dbReference>
<evidence type="ECO:0000313" key="7">
    <source>
        <dbReference type="EMBL" id="TCO81955.1"/>
    </source>
</evidence>
<dbReference type="Pfam" id="PF16189">
    <property type="entry name" value="Creatinase_N_2"/>
    <property type="match status" value="1"/>
</dbReference>
<comment type="similarity">
    <text evidence="1">Belongs to the peptidase M24B family.</text>
</comment>
<dbReference type="InterPro" id="IPR050422">
    <property type="entry name" value="X-Pro_aminopeptidase_P"/>
</dbReference>
<dbReference type="GO" id="GO:0046872">
    <property type="term" value="F:metal ion binding"/>
    <property type="evidence" value="ECO:0007669"/>
    <property type="project" value="UniProtKB-KW"/>
</dbReference>
<keyword evidence="7" id="KW-0645">Protease</keyword>
<dbReference type="CDD" id="cd01085">
    <property type="entry name" value="APP"/>
    <property type="match status" value="1"/>
</dbReference>
<protein>
    <submittedName>
        <fullName evidence="7">Xaa-Pro aminopeptidase</fullName>
    </submittedName>
</protein>
<evidence type="ECO:0000256" key="2">
    <source>
        <dbReference type="ARBA" id="ARBA00022723"/>
    </source>
</evidence>
<dbReference type="Gene3D" id="3.90.230.10">
    <property type="entry name" value="Creatinase/methionine aminopeptidase superfamily"/>
    <property type="match status" value="1"/>
</dbReference>
<dbReference type="InterPro" id="IPR032416">
    <property type="entry name" value="Peptidase_M24_C"/>
</dbReference>
<dbReference type="RefSeq" id="WP_132540056.1">
    <property type="nucleotide sequence ID" value="NZ_SLWY01000006.1"/>
</dbReference>
<dbReference type="GO" id="GO:0070006">
    <property type="term" value="F:metalloaminopeptidase activity"/>
    <property type="evidence" value="ECO:0007669"/>
    <property type="project" value="InterPro"/>
</dbReference>
<dbReference type="Proteomes" id="UP000295765">
    <property type="component" value="Unassembled WGS sequence"/>
</dbReference>
<feature type="domain" description="Peptidase M24 C-terminal" evidence="6">
    <location>
        <begin position="541"/>
        <end position="604"/>
    </location>
</feature>
<name>A0A4R2LBZ6_9GAMM</name>
<dbReference type="InterPro" id="IPR036005">
    <property type="entry name" value="Creatinase/aminopeptidase-like"/>
</dbReference>
<evidence type="ECO:0000259" key="5">
    <source>
        <dbReference type="Pfam" id="PF01321"/>
    </source>
</evidence>
<dbReference type="EMBL" id="SLWY01000006">
    <property type="protein sequence ID" value="TCO81955.1"/>
    <property type="molecule type" value="Genomic_DNA"/>
</dbReference>
<dbReference type="InterPro" id="IPR033740">
    <property type="entry name" value="Pept_M24B"/>
</dbReference>
<dbReference type="GO" id="GO:0005737">
    <property type="term" value="C:cytoplasm"/>
    <property type="evidence" value="ECO:0007669"/>
    <property type="project" value="UniProtKB-ARBA"/>
</dbReference>
<comment type="caution">
    <text evidence="7">The sequence shown here is derived from an EMBL/GenBank/DDBJ whole genome shotgun (WGS) entry which is preliminary data.</text>
</comment>
<dbReference type="AlphaFoldDB" id="A0A4R2LBZ6"/>
<dbReference type="InterPro" id="IPR029149">
    <property type="entry name" value="Creatin/AminoP/Spt16_N"/>
</dbReference>
<accession>A0A4R2LBZ6</accession>